<organism evidence="3 4">
    <name type="scientific">Salinithrix halophila</name>
    <dbReference type="NCBI Taxonomy" id="1485204"/>
    <lineage>
        <taxon>Bacteria</taxon>
        <taxon>Bacillati</taxon>
        <taxon>Bacillota</taxon>
        <taxon>Bacilli</taxon>
        <taxon>Bacillales</taxon>
        <taxon>Thermoactinomycetaceae</taxon>
        <taxon>Salinithrix</taxon>
    </lineage>
</organism>
<dbReference type="InterPro" id="IPR012677">
    <property type="entry name" value="Nucleotide-bd_a/b_plait_sf"/>
</dbReference>
<dbReference type="SMART" id="SM00363">
    <property type="entry name" value="S4"/>
    <property type="match status" value="1"/>
</dbReference>
<reference evidence="4" key="1">
    <citation type="journal article" date="2019" name="Int. J. Syst. Evol. Microbiol.">
        <title>The Global Catalogue of Microorganisms (GCM) 10K type strain sequencing project: providing services to taxonomists for standard genome sequencing and annotation.</title>
        <authorList>
            <consortium name="The Broad Institute Genomics Platform"/>
            <consortium name="The Broad Institute Genome Sequencing Center for Infectious Disease"/>
            <person name="Wu L."/>
            <person name="Ma J."/>
        </authorList>
    </citation>
    <scope>NUCLEOTIDE SEQUENCE [LARGE SCALE GENOMIC DNA]</scope>
    <source>
        <strain evidence="4">IBRC-M 10813</strain>
    </source>
</reference>
<accession>A0ABV8JCK9</accession>
<evidence type="ECO:0000313" key="4">
    <source>
        <dbReference type="Proteomes" id="UP001595843"/>
    </source>
</evidence>
<dbReference type="CDD" id="cd00165">
    <property type="entry name" value="S4"/>
    <property type="match status" value="1"/>
</dbReference>
<dbReference type="PANTHER" id="PTHR13633:SF3">
    <property type="entry name" value="MITOCHONDRIAL TRANSCRIPTION RESCUE FACTOR 1"/>
    <property type="match status" value="1"/>
</dbReference>
<dbReference type="InterPro" id="IPR002942">
    <property type="entry name" value="S4_RNA-bd"/>
</dbReference>
<name>A0ABV8JCK9_9BACL</name>
<evidence type="ECO:0000259" key="2">
    <source>
        <dbReference type="SMART" id="SM00363"/>
    </source>
</evidence>
<dbReference type="EMBL" id="JBHSAP010000009">
    <property type="protein sequence ID" value="MFC4076516.1"/>
    <property type="molecule type" value="Genomic_DNA"/>
</dbReference>
<dbReference type="RefSeq" id="WP_380703529.1">
    <property type="nucleotide sequence ID" value="NZ_JBHSAP010000009.1"/>
</dbReference>
<dbReference type="Gene3D" id="3.30.70.330">
    <property type="match status" value="1"/>
</dbReference>
<dbReference type="Gene3D" id="3.30.1370.160">
    <property type="match status" value="1"/>
</dbReference>
<comment type="caution">
    <text evidence="3">The sequence shown here is derived from an EMBL/GenBank/DDBJ whole genome shotgun (WGS) entry which is preliminary data.</text>
</comment>
<dbReference type="PROSITE" id="PS50889">
    <property type="entry name" value="S4"/>
    <property type="match status" value="1"/>
</dbReference>
<proteinExistence type="predicted"/>
<keyword evidence="1" id="KW-0694">RNA-binding</keyword>
<evidence type="ECO:0000313" key="3">
    <source>
        <dbReference type="EMBL" id="MFC4076516.1"/>
    </source>
</evidence>
<feature type="domain" description="RNA-binding S4" evidence="2">
    <location>
        <begin position="183"/>
        <end position="240"/>
    </location>
</feature>
<protein>
    <submittedName>
        <fullName evidence="3">RNA-binding protein</fullName>
    </submittedName>
</protein>
<keyword evidence="4" id="KW-1185">Reference proteome</keyword>
<dbReference type="InterPro" id="IPR040591">
    <property type="entry name" value="RqcP2_RBD"/>
</dbReference>
<sequence>MTRKEDLFHHFRPDERMFVERVLDWSIGAEKRYQSVLTPFLNPREQRITDMLVRRAPDLSVTFDGGFSGAERCRARINPPYVVEEEYGLVFFMLEPAQSDIDMKHPDVLGTLLGLGMKRDKIGDIVPVEGGCQVVAAGEMSDYIRLQLTRVGRVPVRVSTIRREDLTPPIQETEDQSISVSSLRLDAVASDAFRIARSKVVPLIRNGRCQINWKITENPAAPLQEGDILSLRGFGRVQVGEILGQTKKGRLLVNLIRYM</sequence>
<dbReference type="Proteomes" id="UP001595843">
    <property type="component" value="Unassembled WGS sequence"/>
</dbReference>
<evidence type="ECO:0000256" key="1">
    <source>
        <dbReference type="PROSITE-ProRule" id="PRU00182"/>
    </source>
</evidence>
<dbReference type="SUPFAM" id="SSF55174">
    <property type="entry name" value="Alpha-L RNA-binding motif"/>
    <property type="match status" value="1"/>
</dbReference>
<gene>
    <name evidence="3" type="ORF">ACFOUO_06790</name>
</gene>
<dbReference type="PANTHER" id="PTHR13633">
    <property type="entry name" value="MITOCHONDRIAL TRANSCRIPTION RESCUE FACTOR 1"/>
    <property type="match status" value="1"/>
</dbReference>
<dbReference type="Pfam" id="PF17774">
    <property type="entry name" value="YlmH_RBD"/>
    <property type="match status" value="1"/>
</dbReference>